<evidence type="ECO:0000313" key="2">
    <source>
        <dbReference type="Proteomes" id="UP000682369"/>
    </source>
</evidence>
<accession>A0A8E6PLJ7</accession>
<protein>
    <submittedName>
        <fullName evidence="1">Uncharacterized protein</fullName>
    </submittedName>
</protein>
<dbReference type="EMBL" id="MW960043">
    <property type="protein sequence ID" value="QVR48673.1"/>
    <property type="molecule type" value="Genomic_DNA"/>
</dbReference>
<keyword evidence="2" id="KW-1185">Reference proteome</keyword>
<name>A0A8E6PLJ7_9CAUD</name>
<proteinExistence type="predicted"/>
<organism evidence="1 2">
    <name type="scientific">Stenotrophomonas phage BUCT609</name>
    <dbReference type="NCBI Taxonomy" id="2834250"/>
    <lineage>
        <taxon>Viruses</taxon>
        <taxon>Duplodnaviria</taxon>
        <taxon>Heunggongvirae</taxon>
        <taxon>Uroviricota</taxon>
        <taxon>Caudoviricetes</taxon>
        <taxon>Autographivirales</taxon>
        <taxon>Autonotataviridae</taxon>
        <taxon>Gujervirinae</taxon>
        <taxon>Maltophvirus</taxon>
        <taxon>Maltophvirus BUCT609</taxon>
    </lineage>
</organism>
<sequence length="146" mass="16632">MAKDVSNFIRITIPRHLLNQHAGVSEAVAELTRYVGGCTRTETVGEWYDETNRLIFDSNFTMQWNFDGTKFPRAEPLSRKVVDALFAAGEKAVFKERNYNVNGKSRGYRARILYPETNPIPAEVIKRELPAVIADDTSMRHIQLNS</sequence>
<dbReference type="Proteomes" id="UP000682369">
    <property type="component" value="Segment"/>
</dbReference>
<evidence type="ECO:0000313" key="1">
    <source>
        <dbReference type="EMBL" id="QVR48673.1"/>
    </source>
</evidence>
<reference evidence="1" key="1">
    <citation type="submission" date="2021-04" db="EMBL/GenBank/DDBJ databases">
        <authorList>
            <person name="Han K."/>
            <person name="Tian F."/>
            <person name="Li F."/>
            <person name="Tong Y."/>
        </authorList>
    </citation>
    <scope>NUCLEOTIDE SEQUENCE</scope>
</reference>